<dbReference type="EMBL" id="VCGU01000002">
    <property type="protein sequence ID" value="TRY79537.1"/>
    <property type="molecule type" value="Genomic_DNA"/>
</dbReference>
<protein>
    <submittedName>
        <fullName evidence="1">Uncharacterized protein</fullName>
    </submittedName>
</protein>
<evidence type="ECO:0000313" key="1">
    <source>
        <dbReference type="EMBL" id="TRY79537.1"/>
    </source>
</evidence>
<comment type="caution">
    <text evidence="1">The sequence shown here is derived from an EMBL/GenBank/DDBJ whole genome shotgun (WGS) entry which is preliminary data.</text>
</comment>
<proteinExistence type="predicted"/>
<accession>A0A553PPD2</accession>
<dbReference type="Proteomes" id="UP000318571">
    <property type="component" value="Chromosome 6"/>
</dbReference>
<reference evidence="1 2" key="1">
    <citation type="journal article" date="2018" name="Nat. Ecol. Evol.">
        <title>Genomic signatures of mitonuclear coevolution across populations of Tigriopus californicus.</title>
        <authorList>
            <person name="Barreto F.S."/>
            <person name="Watson E.T."/>
            <person name="Lima T.G."/>
            <person name="Willett C.S."/>
            <person name="Edmands S."/>
            <person name="Li W."/>
            <person name="Burton R.S."/>
        </authorList>
    </citation>
    <scope>NUCLEOTIDE SEQUENCE [LARGE SCALE GENOMIC DNA]</scope>
    <source>
        <strain evidence="1 2">San Diego</strain>
    </source>
</reference>
<organism evidence="1 2">
    <name type="scientific">Tigriopus californicus</name>
    <name type="common">Marine copepod</name>
    <dbReference type="NCBI Taxonomy" id="6832"/>
    <lineage>
        <taxon>Eukaryota</taxon>
        <taxon>Metazoa</taxon>
        <taxon>Ecdysozoa</taxon>
        <taxon>Arthropoda</taxon>
        <taxon>Crustacea</taxon>
        <taxon>Multicrustacea</taxon>
        <taxon>Hexanauplia</taxon>
        <taxon>Copepoda</taxon>
        <taxon>Harpacticoida</taxon>
        <taxon>Harpacticidae</taxon>
        <taxon>Tigriopus</taxon>
    </lineage>
</organism>
<sequence>MLALDMEQEAQVNQIAGPYSKVGHRAQNERSSTQGCGWCGLTRPRGRPNCPARGKTCNKCQKAGNFALICHSAPENAEPAAYSNVLLVSGTSARAAAAKIHIGGTRILAIVYTGAQSKVVQLRLLPSAVSRSAALTPISIRPFGQDPIQLTSTLTGPKFWNGNQTTSSWLTS</sequence>
<name>A0A553PPD2_TIGCA</name>
<keyword evidence="2" id="KW-1185">Reference proteome</keyword>
<dbReference type="AlphaFoldDB" id="A0A553PPD2"/>
<gene>
    <name evidence="1" type="ORF">TCAL_14837</name>
</gene>
<dbReference type="STRING" id="6832.A0A553PPD2"/>
<evidence type="ECO:0000313" key="2">
    <source>
        <dbReference type="Proteomes" id="UP000318571"/>
    </source>
</evidence>